<name>A0ABT8EUD9_9ACTN</name>
<feature type="domain" description="Response regulatory" evidence="4">
    <location>
        <begin position="11"/>
        <end position="130"/>
    </location>
</feature>
<dbReference type="PANTHER" id="PTHR43214">
    <property type="entry name" value="TWO-COMPONENT RESPONSE REGULATOR"/>
    <property type="match status" value="1"/>
</dbReference>
<dbReference type="CDD" id="cd06170">
    <property type="entry name" value="LuxR_C_like"/>
    <property type="match status" value="1"/>
</dbReference>
<dbReference type="InterPro" id="IPR011006">
    <property type="entry name" value="CheY-like_superfamily"/>
</dbReference>
<dbReference type="InterPro" id="IPR036388">
    <property type="entry name" value="WH-like_DNA-bd_sf"/>
</dbReference>
<dbReference type="InterPro" id="IPR000792">
    <property type="entry name" value="Tscrpt_reg_LuxR_C"/>
</dbReference>
<dbReference type="RefSeq" id="WP_300960619.1">
    <property type="nucleotide sequence ID" value="NZ_JAUHJR010000003.1"/>
</dbReference>
<evidence type="ECO:0000259" key="4">
    <source>
        <dbReference type="PROSITE" id="PS50110"/>
    </source>
</evidence>
<feature type="modified residue" description="4-aspartylphosphate" evidence="2">
    <location>
        <position position="66"/>
    </location>
</feature>
<evidence type="ECO:0000313" key="5">
    <source>
        <dbReference type="EMBL" id="MDN4161719.1"/>
    </source>
</evidence>
<organism evidence="5 6">
    <name type="scientific">Nocardioides abyssi</name>
    <dbReference type="NCBI Taxonomy" id="3058370"/>
    <lineage>
        <taxon>Bacteria</taxon>
        <taxon>Bacillati</taxon>
        <taxon>Actinomycetota</taxon>
        <taxon>Actinomycetes</taxon>
        <taxon>Propionibacteriales</taxon>
        <taxon>Nocardioidaceae</taxon>
        <taxon>Nocardioides</taxon>
    </lineage>
</organism>
<reference evidence="5" key="1">
    <citation type="submission" date="2023-06" db="EMBL/GenBank/DDBJ databases">
        <title>Draft genome sequence of Nocardioides sp. SOB72.</title>
        <authorList>
            <person name="Zhang G."/>
        </authorList>
    </citation>
    <scope>NUCLEOTIDE SEQUENCE</scope>
    <source>
        <strain evidence="5">SOB72</strain>
    </source>
</reference>
<comment type="caution">
    <text evidence="5">The sequence shown here is derived from an EMBL/GenBank/DDBJ whole genome shotgun (WGS) entry which is preliminary data.</text>
</comment>
<dbReference type="SMART" id="SM00421">
    <property type="entry name" value="HTH_LUXR"/>
    <property type="match status" value="1"/>
</dbReference>
<dbReference type="Proteomes" id="UP001168537">
    <property type="component" value="Unassembled WGS sequence"/>
</dbReference>
<sequence length="229" mass="25222">MTNAAARHTTRIVLVEDHTLFADSLDMVFTVEGYDVRRVSIPDEGGSMASILSAILAAHPRIVLLDLDLGRLGDATRLIGPIARAGVNVVVVTASPDRGRWGECLRLGARKVISKSRPLSEILATVRRLVQGLPVTDVKEREELLQLWHQERSDKQLARERLDRLTQREREVLAMLVRGHPVREIAAAKVVSEATVRTQVKSILAKLEVSSQLAAAGLAHHVGWVPPNR</sequence>
<dbReference type="EMBL" id="JAUHJR010000003">
    <property type="protein sequence ID" value="MDN4161719.1"/>
    <property type="molecule type" value="Genomic_DNA"/>
</dbReference>
<dbReference type="PANTHER" id="PTHR43214:SF44">
    <property type="entry name" value="TWO-COMPONENT RESPONSE REGULATOR"/>
    <property type="match status" value="1"/>
</dbReference>
<keyword evidence="6" id="KW-1185">Reference proteome</keyword>
<dbReference type="Gene3D" id="3.40.50.2300">
    <property type="match status" value="1"/>
</dbReference>
<evidence type="ECO:0000256" key="1">
    <source>
        <dbReference type="ARBA" id="ARBA00023125"/>
    </source>
</evidence>
<dbReference type="PROSITE" id="PS50110">
    <property type="entry name" value="RESPONSE_REGULATORY"/>
    <property type="match status" value="1"/>
</dbReference>
<dbReference type="InterPro" id="IPR001789">
    <property type="entry name" value="Sig_transdc_resp-reg_receiver"/>
</dbReference>
<accession>A0ABT8EUD9</accession>
<proteinExistence type="predicted"/>
<dbReference type="InterPro" id="IPR039420">
    <property type="entry name" value="WalR-like"/>
</dbReference>
<dbReference type="Pfam" id="PF00196">
    <property type="entry name" value="GerE"/>
    <property type="match status" value="1"/>
</dbReference>
<dbReference type="PRINTS" id="PR00038">
    <property type="entry name" value="HTHLUXR"/>
</dbReference>
<dbReference type="PROSITE" id="PS50043">
    <property type="entry name" value="HTH_LUXR_2"/>
    <property type="match status" value="1"/>
</dbReference>
<feature type="domain" description="HTH luxR-type" evidence="3">
    <location>
        <begin position="158"/>
        <end position="223"/>
    </location>
</feature>
<protein>
    <submittedName>
        <fullName evidence="5">Response regulator transcription factor</fullName>
    </submittedName>
</protein>
<dbReference type="InterPro" id="IPR016032">
    <property type="entry name" value="Sig_transdc_resp-reg_C-effctor"/>
</dbReference>
<dbReference type="Pfam" id="PF00072">
    <property type="entry name" value="Response_reg"/>
    <property type="match status" value="1"/>
</dbReference>
<dbReference type="SUPFAM" id="SSF52172">
    <property type="entry name" value="CheY-like"/>
    <property type="match status" value="1"/>
</dbReference>
<evidence type="ECO:0000256" key="2">
    <source>
        <dbReference type="PROSITE-ProRule" id="PRU00169"/>
    </source>
</evidence>
<gene>
    <name evidence="5" type="ORF">QWY29_10190</name>
</gene>
<evidence type="ECO:0000313" key="6">
    <source>
        <dbReference type="Proteomes" id="UP001168537"/>
    </source>
</evidence>
<evidence type="ECO:0000259" key="3">
    <source>
        <dbReference type="PROSITE" id="PS50043"/>
    </source>
</evidence>
<dbReference type="SMART" id="SM00448">
    <property type="entry name" value="REC"/>
    <property type="match status" value="1"/>
</dbReference>
<keyword evidence="1" id="KW-0238">DNA-binding</keyword>
<dbReference type="Gene3D" id="1.10.10.10">
    <property type="entry name" value="Winged helix-like DNA-binding domain superfamily/Winged helix DNA-binding domain"/>
    <property type="match status" value="1"/>
</dbReference>
<keyword evidence="2" id="KW-0597">Phosphoprotein</keyword>
<dbReference type="SUPFAM" id="SSF46894">
    <property type="entry name" value="C-terminal effector domain of the bipartite response regulators"/>
    <property type="match status" value="1"/>
</dbReference>